<keyword evidence="2" id="KW-1185">Reference proteome</keyword>
<evidence type="ECO:0000313" key="2">
    <source>
        <dbReference type="Proteomes" id="UP000309997"/>
    </source>
</evidence>
<sequence length="262" mass="29048">MHEDKGPRGAGVACDANMVGTYGDDGGWQGGHATFYGGGDASGTMGVLVGMAICTVKDEMCSDPKWCASLGPSPSPPLTSSATLNSALSNDNGGWCNPPSNTSTWLSQLSWQIAQIQRWNCTNLIQKGWLSYDLWALRRFHSQCRIKGSKTGWQANVETGQKWRKQFLPHMAKMSFFPRKEEEERTAFSDRVLKVYIQFPYCYGTKSCSGEKKKGKSTVAIREAQCTKVKQRTLPQIAYNSPGNFLQSTVKWISAHDDKREV</sequence>
<dbReference type="Proteomes" id="UP000309997">
    <property type="component" value="Unassembled WGS sequence"/>
</dbReference>
<comment type="caution">
    <text evidence="1">The sequence shown here is derived from an EMBL/GenBank/DDBJ whole genome shotgun (WGS) entry which is preliminary data.</text>
</comment>
<gene>
    <name evidence="1" type="ORF">D5086_033365</name>
</gene>
<organism evidence="1 2">
    <name type="scientific">Populus alba</name>
    <name type="common">White poplar</name>
    <dbReference type="NCBI Taxonomy" id="43335"/>
    <lineage>
        <taxon>Eukaryota</taxon>
        <taxon>Viridiplantae</taxon>
        <taxon>Streptophyta</taxon>
        <taxon>Embryophyta</taxon>
        <taxon>Tracheophyta</taxon>
        <taxon>Spermatophyta</taxon>
        <taxon>Magnoliopsida</taxon>
        <taxon>eudicotyledons</taxon>
        <taxon>Gunneridae</taxon>
        <taxon>Pentapetalae</taxon>
        <taxon>rosids</taxon>
        <taxon>fabids</taxon>
        <taxon>Malpighiales</taxon>
        <taxon>Salicaceae</taxon>
        <taxon>Saliceae</taxon>
        <taxon>Populus</taxon>
    </lineage>
</organism>
<protein>
    <submittedName>
        <fullName evidence="1">Uncharacterized protein</fullName>
    </submittedName>
</protein>
<proteinExistence type="predicted"/>
<name>A0ACC4AGM4_POPAL</name>
<accession>A0ACC4AGM4</accession>
<dbReference type="EMBL" id="RCHU02000019">
    <property type="protein sequence ID" value="KAL3565319.1"/>
    <property type="molecule type" value="Genomic_DNA"/>
</dbReference>
<evidence type="ECO:0000313" key="1">
    <source>
        <dbReference type="EMBL" id="KAL3565319.1"/>
    </source>
</evidence>
<reference evidence="1 2" key="1">
    <citation type="journal article" date="2024" name="Plant Biotechnol. J.">
        <title>Genome and CRISPR/Cas9 system of a widespread forest tree (Populus alba) in the world.</title>
        <authorList>
            <person name="Liu Y.J."/>
            <person name="Jiang P.F."/>
            <person name="Han X.M."/>
            <person name="Li X.Y."/>
            <person name="Wang H.M."/>
            <person name="Wang Y.J."/>
            <person name="Wang X.X."/>
            <person name="Zeng Q.Y."/>
        </authorList>
    </citation>
    <scope>NUCLEOTIDE SEQUENCE [LARGE SCALE GENOMIC DNA]</scope>
    <source>
        <strain evidence="2">cv. PAL-ZL1</strain>
    </source>
</reference>